<dbReference type="EMBL" id="CAJVPQ010001492">
    <property type="protein sequence ID" value="CAG8555741.1"/>
    <property type="molecule type" value="Genomic_DNA"/>
</dbReference>
<keyword evidence="2" id="KW-1185">Reference proteome</keyword>
<reference evidence="1" key="1">
    <citation type="submission" date="2021-06" db="EMBL/GenBank/DDBJ databases">
        <authorList>
            <person name="Kallberg Y."/>
            <person name="Tangrot J."/>
            <person name="Rosling A."/>
        </authorList>
    </citation>
    <scope>NUCLEOTIDE SEQUENCE</scope>
    <source>
        <strain evidence="1">UK204</strain>
    </source>
</reference>
<sequence length="96" mass="10933">MPPKKVLLYCLVLSKPKTFTFSVRYNNNYTIALPTANHIHLIVIVPDILTTAAIRDNKIITRLDKIVKNVEDIDKNIEDMKKKKSSEQISVVIKGI</sequence>
<proteinExistence type="predicted"/>
<dbReference type="Proteomes" id="UP000789570">
    <property type="component" value="Unassembled WGS sequence"/>
</dbReference>
<evidence type="ECO:0000313" key="1">
    <source>
        <dbReference type="EMBL" id="CAG8555741.1"/>
    </source>
</evidence>
<dbReference type="OrthoDB" id="2319664at2759"/>
<evidence type="ECO:0000313" key="2">
    <source>
        <dbReference type="Proteomes" id="UP000789570"/>
    </source>
</evidence>
<gene>
    <name evidence="1" type="ORF">FCALED_LOCUS6346</name>
</gene>
<dbReference type="AlphaFoldDB" id="A0A9N9B954"/>
<organism evidence="1 2">
    <name type="scientific">Funneliformis caledonium</name>
    <dbReference type="NCBI Taxonomy" id="1117310"/>
    <lineage>
        <taxon>Eukaryota</taxon>
        <taxon>Fungi</taxon>
        <taxon>Fungi incertae sedis</taxon>
        <taxon>Mucoromycota</taxon>
        <taxon>Glomeromycotina</taxon>
        <taxon>Glomeromycetes</taxon>
        <taxon>Glomerales</taxon>
        <taxon>Glomeraceae</taxon>
        <taxon>Funneliformis</taxon>
    </lineage>
</organism>
<comment type="caution">
    <text evidence="1">The sequence shown here is derived from an EMBL/GenBank/DDBJ whole genome shotgun (WGS) entry which is preliminary data.</text>
</comment>
<name>A0A9N9B954_9GLOM</name>
<protein>
    <submittedName>
        <fullName evidence="1">11084_t:CDS:1</fullName>
    </submittedName>
</protein>
<accession>A0A9N9B954</accession>